<accession>A0A5D2XX62</accession>
<evidence type="ECO:0000313" key="2">
    <source>
        <dbReference type="Proteomes" id="UP000323597"/>
    </source>
</evidence>
<reference evidence="1 2" key="1">
    <citation type="submission" date="2019-07" db="EMBL/GenBank/DDBJ databases">
        <title>WGS assembly of Gossypium mustelinum.</title>
        <authorList>
            <person name="Chen Z.J."/>
            <person name="Sreedasyam A."/>
            <person name="Ando A."/>
            <person name="Song Q."/>
            <person name="De L."/>
            <person name="Hulse-Kemp A."/>
            <person name="Ding M."/>
            <person name="Ye W."/>
            <person name="Kirkbride R."/>
            <person name="Jenkins J."/>
            <person name="Plott C."/>
            <person name="Lovell J."/>
            <person name="Lin Y.-M."/>
            <person name="Vaughn R."/>
            <person name="Liu B."/>
            <person name="Li W."/>
            <person name="Simpson S."/>
            <person name="Scheffler B."/>
            <person name="Saski C."/>
            <person name="Grover C."/>
            <person name="Hu G."/>
            <person name="Conover J."/>
            <person name="Carlson J."/>
            <person name="Shu S."/>
            <person name="Boston L."/>
            <person name="Williams M."/>
            <person name="Peterson D."/>
            <person name="Mcgee K."/>
            <person name="Jones D."/>
            <person name="Wendel J."/>
            <person name="Stelly D."/>
            <person name="Grimwood J."/>
            <person name="Schmutz J."/>
        </authorList>
    </citation>
    <scope>NUCLEOTIDE SEQUENCE [LARGE SCALE GENOMIC DNA]</scope>
    <source>
        <strain evidence="1">1408120.09</strain>
    </source>
</reference>
<keyword evidence="2" id="KW-1185">Reference proteome</keyword>
<name>A0A5D2XX62_GOSMU</name>
<proteinExistence type="predicted"/>
<dbReference type="AlphaFoldDB" id="A0A5D2XX62"/>
<sequence>MVRPLYTEENKGERTPTFSLHRFRRRKRKLRRCKPGSGVSGAGVLVADNRGDTRWLKFFFFLCVWVGLV</sequence>
<gene>
    <name evidence="1" type="ORF">E1A91_A09G122200v1</name>
</gene>
<protein>
    <submittedName>
        <fullName evidence="1">Uncharacterized protein</fullName>
    </submittedName>
</protein>
<evidence type="ECO:0000313" key="1">
    <source>
        <dbReference type="EMBL" id="TYJ18416.1"/>
    </source>
</evidence>
<organism evidence="1 2">
    <name type="scientific">Gossypium mustelinum</name>
    <name type="common">Cotton</name>
    <name type="synonym">Gossypium caicoense</name>
    <dbReference type="NCBI Taxonomy" id="34275"/>
    <lineage>
        <taxon>Eukaryota</taxon>
        <taxon>Viridiplantae</taxon>
        <taxon>Streptophyta</taxon>
        <taxon>Embryophyta</taxon>
        <taxon>Tracheophyta</taxon>
        <taxon>Spermatophyta</taxon>
        <taxon>Magnoliopsida</taxon>
        <taxon>eudicotyledons</taxon>
        <taxon>Gunneridae</taxon>
        <taxon>Pentapetalae</taxon>
        <taxon>rosids</taxon>
        <taxon>malvids</taxon>
        <taxon>Malvales</taxon>
        <taxon>Malvaceae</taxon>
        <taxon>Malvoideae</taxon>
        <taxon>Gossypium</taxon>
    </lineage>
</organism>
<dbReference type="EMBL" id="CM017644">
    <property type="protein sequence ID" value="TYJ18416.1"/>
    <property type="molecule type" value="Genomic_DNA"/>
</dbReference>
<dbReference type="Proteomes" id="UP000323597">
    <property type="component" value="Chromosome A09"/>
</dbReference>